<dbReference type="OrthoDB" id="2989236at2"/>
<dbReference type="EMBL" id="FRAH01000021">
    <property type="protein sequence ID" value="SHK26269.1"/>
    <property type="molecule type" value="Genomic_DNA"/>
</dbReference>
<dbReference type="Proteomes" id="UP000183975">
    <property type="component" value="Unassembled WGS sequence"/>
</dbReference>
<dbReference type="AlphaFoldDB" id="A0A1M6R195"/>
<name>A0A1M6R195_9FIRM</name>
<gene>
    <name evidence="1" type="ORF">SAMN02745138_01446</name>
</gene>
<dbReference type="Pfam" id="PF07873">
    <property type="entry name" value="YabP"/>
    <property type="match status" value="1"/>
</dbReference>
<dbReference type="InterPro" id="IPR022476">
    <property type="entry name" value="Spore_YabP/YqfC"/>
</dbReference>
<sequence>MGFGKGMAEKLDLPKEVVLDLPLVSMVGQEEVTVENHKGLLEYSAETIRIATGAGRLLLTGEGLELKQMSAACIVVKGRIFRLEFLR</sequence>
<reference evidence="1 2" key="1">
    <citation type="submission" date="2016-11" db="EMBL/GenBank/DDBJ databases">
        <authorList>
            <person name="Jaros S."/>
            <person name="Januszkiewicz K."/>
            <person name="Wedrychowicz H."/>
        </authorList>
    </citation>
    <scope>NUCLEOTIDE SEQUENCE [LARGE SCALE GENOMIC DNA]</scope>
    <source>
        <strain evidence="1 2">DSM 14214</strain>
    </source>
</reference>
<proteinExistence type="predicted"/>
<dbReference type="RefSeq" id="WP_072850510.1">
    <property type="nucleotide sequence ID" value="NZ_FRAH01000021.1"/>
</dbReference>
<dbReference type="NCBIfam" id="TIGR02856">
    <property type="entry name" value="spore_yqfC"/>
    <property type="match status" value="1"/>
</dbReference>
<accession>A0A1M6R195</accession>
<evidence type="ECO:0000313" key="2">
    <source>
        <dbReference type="Proteomes" id="UP000183975"/>
    </source>
</evidence>
<protein>
    <submittedName>
        <fullName evidence="1">Sporulation protein YqfC</fullName>
    </submittedName>
</protein>
<evidence type="ECO:0000313" key="1">
    <source>
        <dbReference type="EMBL" id="SHK26269.1"/>
    </source>
</evidence>
<keyword evidence="2" id="KW-1185">Reference proteome</keyword>
<dbReference type="InterPro" id="IPR022477">
    <property type="entry name" value="Spore_YqfC"/>
</dbReference>
<organism evidence="1 2">
    <name type="scientific">Anaerotignum lactatifermentans DSM 14214</name>
    <dbReference type="NCBI Taxonomy" id="1121323"/>
    <lineage>
        <taxon>Bacteria</taxon>
        <taxon>Bacillati</taxon>
        <taxon>Bacillota</taxon>
        <taxon>Clostridia</taxon>
        <taxon>Lachnospirales</taxon>
        <taxon>Anaerotignaceae</taxon>
        <taxon>Anaerotignum</taxon>
    </lineage>
</organism>